<proteinExistence type="predicted"/>
<accession>A0AB38R2H3</accession>
<name>A0AB38R2H3_PARTM</name>
<dbReference type="Proteomes" id="UP001058458">
    <property type="component" value="Chromosome"/>
</dbReference>
<dbReference type="AlphaFoldDB" id="A0AB38R2H3"/>
<reference evidence="1" key="1">
    <citation type="submission" date="2020-10" db="EMBL/GenBank/DDBJ databases">
        <authorList>
            <person name="Delgado J.A."/>
            <person name="Gonzalez J.M."/>
        </authorList>
    </citation>
    <scope>NUCLEOTIDE SEQUENCE</scope>
    <source>
        <strain evidence="1">23.6</strain>
    </source>
</reference>
<evidence type="ECO:0000313" key="1">
    <source>
        <dbReference type="EMBL" id="UOE76645.1"/>
    </source>
</evidence>
<dbReference type="RefSeq" id="WP_161495977.1">
    <property type="nucleotide sequence ID" value="NZ_BHZK01000001.1"/>
</dbReference>
<protein>
    <submittedName>
        <fullName evidence="1">Uncharacterized protein</fullName>
    </submittedName>
</protein>
<gene>
    <name evidence="1" type="ORF">IMI45_01680</name>
</gene>
<evidence type="ECO:0000313" key="2">
    <source>
        <dbReference type="Proteomes" id="UP001058458"/>
    </source>
</evidence>
<organism evidence="1 2">
    <name type="scientific">Parageobacillus thermoglucosidasius</name>
    <name type="common">Geobacillus thermoglucosidasius</name>
    <dbReference type="NCBI Taxonomy" id="1426"/>
    <lineage>
        <taxon>Bacteria</taxon>
        <taxon>Bacillati</taxon>
        <taxon>Bacillota</taxon>
        <taxon>Bacilli</taxon>
        <taxon>Bacillales</taxon>
        <taxon>Anoxybacillaceae</taxon>
        <taxon>Parageobacillus</taxon>
    </lineage>
</organism>
<dbReference type="EMBL" id="CP063414">
    <property type="protein sequence ID" value="UOE76645.1"/>
    <property type="molecule type" value="Genomic_DNA"/>
</dbReference>
<sequence length="45" mass="5237">MNNPTKLHALPILQEGWNDSNDKYKHLAAEALFKAMNRKIDELKE</sequence>